<dbReference type="InterPro" id="IPR007404">
    <property type="entry name" value="YdjM-like"/>
</dbReference>
<keyword evidence="1" id="KW-1133">Transmembrane helix</keyword>
<organism evidence="2 3">
    <name type="scientific">Natronorubrum texcoconense</name>
    <dbReference type="NCBI Taxonomy" id="1095776"/>
    <lineage>
        <taxon>Archaea</taxon>
        <taxon>Methanobacteriati</taxon>
        <taxon>Methanobacteriota</taxon>
        <taxon>Stenosarchaea group</taxon>
        <taxon>Halobacteria</taxon>
        <taxon>Halobacteriales</taxon>
        <taxon>Natrialbaceae</taxon>
        <taxon>Natronorubrum</taxon>
    </lineage>
</organism>
<feature type="transmembrane region" description="Helical" evidence="1">
    <location>
        <begin position="95"/>
        <end position="115"/>
    </location>
</feature>
<evidence type="ECO:0000313" key="2">
    <source>
        <dbReference type="EMBL" id="SDJ84728.1"/>
    </source>
</evidence>
<accession>A0A1G8X250</accession>
<name>A0A1G8X250_9EURY</name>
<proteinExistence type="predicted"/>
<dbReference type="EMBL" id="FNFE01000002">
    <property type="protein sequence ID" value="SDJ84728.1"/>
    <property type="molecule type" value="Genomic_DNA"/>
</dbReference>
<keyword evidence="3" id="KW-1185">Reference proteome</keyword>
<sequence>MTDVADVLTHVLVGYVIGTLLTFRVESLGQAHVALVVIGALSPDFVKIQLLFPDGFVAWTLGVPFSWSPLHTVAGSVLVIGLGSLLVAPAQRKRALALLAVGALSHHVLDLLLLTPTGESYAVFWPLLEYRFPSADLYLSSDRWPAVVAGCCALVVWLVDRSRTAAPETAHE</sequence>
<evidence type="ECO:0000256" key="1">
    <source>
        <dbReference type="SAM" id="Phobius"/>
    </source>
</evidence>
<protein>
    <submittedName>
        <fullName evidence="2">LexA-binding, inner membrane-associated putative hydrolase</fullName>
    </submittedName>
</protein>
<reference evidence="3" key="1">
    <citation type="submission" date="2016-10" db="EMBL/GenBank/DDBJ databases">
        <authorList>
            <person name="Varghese N."/>
            <person name="Submissions S."/>
        </authorList>
    </citation>
    <scope>NUCLEOTIDE SEQUENCE [LARGE SCALE GENOMIC DNA]</scope>
    <source>
        <strain evidence="3">B4,CECT 8067,JCM 17497</strain>
    </source>
</reference>
<gene>
    <name evidence="2" type="ORF">SAMN04515672_1593</name>
</gene>
<keyword evidence="2" id="KW-0378">Hydrolase</keyword>
<feature type="transmembrane region" description="Helical" evidence="1">
    <location>
        <begin position="69"/>
        <end position="88"/>
    </location>
</feature>
<dbReference type="GO" id="GO:0016787">
    <property type="term" value="F:hydrolase activity"/>
    <property type="evidence" value="ECO:0007669"/>
    <property type="project" value="UniProtKB-KW"/>
</dbReference>
<feature type="transmembrane region" description="Helical" evidence="1">
    <location>
        <begin position="143"/>
        <end position="159"/>
    </location>
</feature>
<dbReference type="STRING" id="1095776.SAMN04515672_1593"/>
<keyword evidence="1" id="KW-0472">Membrane</keyword>
<dbReference type="Pfam" id="PF04307">
    <property type="entry name" value="YdjM"/>
    <property type="match status" value="1"/>
</dbReference>
<evidence type="ECO:0000313" key="3">
    <source>
        <dbReference type="Proteomes" id="UP000198882"/>
    </source>
</evidence>
<dbReference type="Proteomes" id="UP000198882">
    <property type="component" value="Unassembled WGS sequence"/>
</dbReference>
<keyword evidence="1" id="KW-0812">Transmembrane</keyword>
<dbReference type="AlphaFoldDB" id="A0A1G8X250"/>